<accession>A0A1U7HKF8</accession>
<dbReference type="OrthoDB" id="427805at2"/>
<dbReference type="AlphaFoldDB" id="A0A1U7HKF8"/>
<sequence>MSCHLIWLVPLLLGVLPLPAGAFPSDDEIAVLAERFCQLESASPQDYEKVFIEEFNKWINSGSVTIEEVEDEANNQALGEAVGDRLGVHMAQKCPRKIQELQALGIFGN</sequence>
<evidence type="ECO:0000256" key="1">
    <source>
        <dbReference type="SAM" id="SignalP"/>
    </source>
</evidence>
<keyword evidence="3" id="KW-1185">Reference proteome</keyword>
<dbReference type="EMBL" id="MRCB01000007">
    <property type="protein sequence ID" value="OKH24072.1"/>
    <property type="molecule type" value="Genomic_DNA"/>
</dbReference>
<proteinExistence type="predicted"/>
<evidence type="ECO:0008006" key="4">
    <source>
        <dbReference type="Google" id="ProtNLM"/>
    </source>
</evidence>
<dbReference type="Proteomes" id="UP000186868">
    <property type="component" value="Unassembled WGS sequence"/>
</dbReference>
<reference evidence="2 3" key="1">
    <citation type="submission" date="2016-11" db="EMBL/GenBank/DDBJ databases">
        <title>Draft Genome Sequences of Nine Cyanobacterial Strains from Diverse Habitats.</title>
        <authorList>
            <person name="Zhu T."/>
            <person name="Hou S."/>
            <person name="Lu X."/>
            <person name="Hess W.R."/>
        </authorList>
    </citation>
    <scope>NUCLEOTIDE SEQUENCE [LARGE SCALE GENOMIC DNA]</scope>
    <source>
        <strain evidence="2 3">NIES-593</strain>
    </source>
</reference>
<comment type="caution">
    <text evidence="2">The sequence shown here is derived from an EMBL/GenBank/DDBJ whole genome shotgun (WGS) entry which is preliminary data.</text>
</comment>
<name>A0A1U7HKF8_9CYAN</name>
<dbReference type="RefSeq" id="WP_073599061.1">
    <property type="nucleotide sequence ID" value="NZ_MRCB01000007.1"/>
</dbReference>
<organism evidence="2 3">
    <name type="scientific">Hydrococcus rivularis NIES-593</name>
    <dbReference type="NCBI Taxonomy" id="1921803"/>
    <lineage>
        <taxon>Bacteria</taxon>
        <taxon>Bacillati</taxon>
        <taxon>Cyanobacteriota</taxon>
        <taxon>Cyanophyceae</taxon>
        <taxon>Pleurocapsales</taxon>
        <taxon>Hydrococcaceae</taxon>
        <taxon>Hydrococcus</taxon>
    </lineage>
</organism>
<protein>
    <recommendedName>
        <fullName evidence="4">DUF4363 domain-containing protein</fullName>
    </recommendedName>
</protein>
<gene>
    <name evidence="2" type="ORF">NIES593_07865</name>
</gene>
<evidence type="ECO:0000313" key="3">
    <source>
        <dbReference type="Proteomes" id="UP000186868"/>
    </source>
</evidence>
<keyword evidence="1" id="KW-0732">Signal</keyword>
<feature type="signal peptide" evidence="1">
    <location>
        <begin position="1"/>
        <end position="22"/>
    </location>
</feature>
<evidence type="ECO:0000313" key="2">
    <source>
        <dbReference type="EMBL" id="OKH24072.1"/>
    </source>
</evidence>
<feature type="chain" id="PRO_5012549933" description="DUF4363 domain-containing protein" evidence="1">
    <location>
        <begin position="23"/>
        <end position="109"/>
    </location>
</feature>